<reference evidence="1" key="1">
    <citation type="submission" date="2020-07" db="EMBL/GenBank/DDBJ databases">
        <title>Multicomponent nature underlies the extraordinary mechanical properties of spider dragline silk.</title>
        <authorList>
            <person name="Kono N."/>
            <person name="Nakamura H."/>
            <person name="Mori M."/>
            <person name="Yoshida Y."/>
            <person name="Ohtoshi R."/>
            <person name="Malay A.D."/>
            <person name="Moran D.A.P."/>
            <person name="Tomita M."/>
            <person name="Numata K."/>
            <person name="Arakawa K."/>
        </authorList>
    </citation>
    <scope>NUCLEOTIDE SEQUENCE</scope>
</reference>
<dbReference type="EMBL" id="BMAO01027618">
    <property type="protein sequence ID" value="GFR18452.1"/>
    <property type="molecule type" value="Genomic_DNA"/>
</dbReference>
<proteinExistence type="predicted"/>
<dbReference type="AlphaFoldDB" id="A0A8X6H7J8"/>
<name>A0A8X6H7J8_TRICU</name>
<comment type="caution">
    <text evidence="1">The sequence shown here is derived from an EMBL/GenBank/DDBJ whole genome shotgun (WGS) entry which is preliminary data.</text>
</comment>
<evidence type="ECO:0000313" key="2">
    <source>
        <dbReference type="Proteomes" id="UP000887116"/>
    </source>
</evidence>
<keyword evidence="2" id="KW-1185">Reference proteome</keyword>
<gene>
    <name evidence="1" type="ORF">TNCT_166031</name>
</gene>
<protein>
    <submittedName>
        <fullName evidence="1">Uncharacterized protein</fullName>
    </submittedName>
</protein>
<organism evidence="1 2">
    <name type="scientific">Trichonephila clavata</name>
    <name type="common">Joro spider</name>
    <name type="synonym">Nephila clavata</name>
    <dbReference type="NCBI Taxonomy" id="2740835"/>
    <lineage>
        <taxon>Eukaryota</taxon>
        <taxon>Metazoa</taxon>
        <taxon>Ecdysozoa</taxon>
        <taxon>Arthropoda</taxon>
        <taxon>Chelicerata</taxon>
        <taxon>Arachnida</taxon>
        <taxon>Araneae</taxon>
        <taxon>Araneomorphae</taxon>
        <taxon>Entelegynae</taxon>
        <taxon>Araneoidea</taxon>
        <taxon>Nephilidae</taxon>
        <taxon>Trichonephila</taxon>
    </lineage>
</organism>
<dbReference type="Proteomes" id="UP000887116">
    <property type="component" value="Unassembled WGS sequence"/>
</dbReference>
<sequence>MFLMFSKSYLLKETRSSCHLLGRTPALRRTFSVNKAEVDLLPSLNPSLPAAEEGSLSNHYTLKFDTNDGALGEFSAIREV</sequence>
<evidence type="ECO:0000313" key="1">
    <source>
        <dbReference type="EMBL" id="GFR18452.1"/>
    </source>
</evidence>
<accession>A0A8X6H7J8</accession>